<evidence type="ECO:0000256" key="3">
    <source>
        <dbReference type="ARBA" id="ARBA00022723"/>
    </source>
</evidence>
<accession>A0A5Q2MXT6</accession>
<dbReference type="GO" id="GO:0003952">
    <property type="term" value="F:NAD+ synthase (glutamine-hydrolyzing) activity"/>
    <property type="evidence" value="ECO:0007669"/>
    <property type="project" value="InterPro"/>
</dbReference>
<dbReference type="GO" id="GO:0009435">
    <property type="term" value="P:NAD+ biosynthetic process"/>
    <property type="evidence" value="ECO:0007669"/>
    <property type="project" value="UniProtKB-UniRule"/>
</dbReference>
<comment type="similarity">
    <text evidence="1 8 9">Belongs to the NAD synthetase family.</text>
</comment>
<keyword evidence="2 8" id="KW-0436">Ligase</keyword>
<evidence type="ECO:0000313" key="12">
    <source>
        <dbReference type="EMBL" id="QGG46681.1"/>
    </source>
</evidence>
<evidence type="ECO:0000256" key="1">
    <source>
        <dbReference type="ARBA" id="ARBA00005859"/>
    </source>
</evidence>
<dbReference type="GO" id="GO:0008795">
    <property type="term" value="F:NAD+ synthase activity"/>
    <property type="evidence" value="ECO:0007669"/>
    <property type="project" value="UniProtKB-UniRule"/>
</dbReference>
<feature type="domain" description="NAD/GMP synthase" evidence="11">
    <location>
        <begin position="19"/>
        <end position="255"/>
    </location>
</feature>
<evidence type="ECO:0000256" key="6">
    <source>
        <dbReference type="ARBA" id="ARBA00022842"/>
    </source>
</evidence>
<keyword evidence="5 8" id="KW-0067">ATP-binding</keyword>
<dbReference type="GO" id="GO:0004359">
    <property type="term" value="F:glutaminase activity"/>
    <property type="evidence" value="ECO:0007669"/>
    <property type="project" value="InterPro"/>
</dbReference>
<dbReference type="SUPFAM" id="SSF52402">
    <property type="entry name" value="Adenine nucleotide alpha hydrolases-like"/>
    <property type="match status" value="1"/>
</dbReference>
<dbReference type="InterPro" id="IPR014729">
    <property type="entry name" value="Rossmann-like_a/b/a_fold"/>
</dbReference>
<dbReference type="InterPro" id="IPR003694">
    <property type="entry name" value="NAD_synthase"/>
</dbReference>
<comment type="subunit">
    <text evidence="8">Homodimer.</text>
</comment>
<dbReference type="NCBIfam" id="TIGR00552">
    <property type="entry name" value="nadE"/>
    <property type="match status" value="1"/>
</dbReference>
<evidence type="ECO:0000256" key="8">
    <source>
        <dbReference type="HAMAP-Rule" id="MF_00193"/>
    </source>
</evidence>
<feature type="binding site" evidence="8">
    <location>
        <begin position="41"/>
        <end position="48"/>
    </location>
    <ligand>
        <name>ATP</name>
        <dbReference type="ChEBI" id="CHEBI:30616"/>
    </ligand>
</feature>
<feature type="binding site" evidence="8">
    <location>
        <position position="153"/>
    </location>
    <ligand>
        <name>ATP</name>
        <dbReference type="ChEBI" id="CHEBI:30616"/>
    </ligand>
</feature>
<dbReference type="EC" id="6.3.1.5" evidence="8 10"/>
<feature type="binding site" evidence="8">
    <location>
        <position position="182"/>
    </location>
    <ligand>
        <name>ATP</name>
        <dbReference type="ChEBI" id="CHEBI:30616"/>
    </ligand>
</feature>
<dbReference type="Proteomes" id="UP000366051">
    <property type="component" value="Chromosome"/>
</dbReference>
<protein>
    <recommendedName>
        <fullName evidence="8 10">NH(3)-dependent NAD(+) synthetase</fullName>
        <ecNumber evidence="8 10">6.3.1.5</ecNumber>
    </recommendedName>
</protein>
<evidence type="ECO:0000256" key="9">
    <source>
        <dbReference type="RuleBase" id="RU003811"/>
    </source>
</evidence>
<keyword evidence="7 8" id="KW-0520">NAD</keyword>
<dbReference type="EMBL" id="CP045875">
    <property type="protein sequence ID" value="QGG46681.1"/>
    <property type="molecule type" value="Genomic_DNA"/>
</dbReference>
<evidence type="ECO:0000256" key="5">
    <source>
        <dbReference type="ARBA" id="ARBA00022840"/>
    </source>
</evidence>
<dbReference type="PANTHER" id="PTHR23090">
    <property type="entry name" value="NH 3 /GLUTAMINE-DEPENDENT NAD + SYNTHETASE"/>
    <property type="match status" value="1"/>
</dbReference>
<dbReference type="GO" id="GO:0005524">
    <property type="term" value="F:ATP binding"/>
    <property type="evidence" value="ECO:0007669"/>
    <property type="project" value="UniProtKB-UniRule"/>
</dbReference>
<dbReference type="InterPro" id="IPR022310">
    <property type="entry name" value="NAD/GMP_synthase"/>
</dbReference>
<evidence type="ECO:0000256" key="7">
    <source>
        <dbReference type="ARBA" id="ARBA00023027"/>
    </source>
</evidence>
<dbReference type="RefSeq" id="WP_207707899.1">
    <property type="nucleotide sequence ID" value="NZ_CP045875.1"/>
</dbReference>
<dbReference type="GO" id="GO:0046872">
    <property type="term" value="F:metal ion binding"/>
    <property type="evidence" value="ECO:0007669"/>
    <property type="project" value="UniProtKB-KW"/>
</dbReference>
<feature type="binding site" description="in other chain" evidence="8">
    <location>
        <position position="133"/>
    </location>
    <ligand>
        <name>deamido-NAD(+)</name>
        <dbReference type="ChEBI" id="CHEBI:58437"/>
        <note>ligand shared between two neighboring subunits</note>
    </ligand>
</feature>
<feature type="binding site" evidence="8">
    <location>
        <position position="204"/>
    </location>
    <ligand>
        <name>ATP</name>
        <dbReference type="ChEBI" id="CHEBI:30616"/>
    </ligand>
</feature>
<dbReference type="PANTHER" id="PTHR23090:SF9">
    <property type="entry name" value="GLUTAMINE-DEPENDENT NAD(+) SYNTHETASE"/>
    <property type="match status" value="1"/>
</dbReference>
<dbReference type="HAMAP" id="MF_00193">
    <property type="entry name" value="NadE_ammonia_dep"/>
    <property type="match status" value="1"/>
</dbReference>
<feature type="binding site" description="in other chain" evidence="8">
    <location>
        <position position="166"/>
    </location>
    <ligand>
        <name>deamido-NAD(+)</name>
        <dbReference type="ChEBI" id="CHEBI:58437"/>
        <note>ligand shared between two neighboring subunits</note>
    </ligand>
</feature>
<dbReference type="UniPathway" id="UPA00253">
    <property type="reaction ID" value="UER00333"/>
</dbReference>
<evidence type="ECO:0000259" key="11">
    <source>
        <dbReference type="Pfam" id="PF02540"/>
    </source>
</evidence>
<comment type="function">
    <text evidence="8">Catalyzes the ATP-dependent amidation of deamido-NAD to form NAD. Uses ammonia as a nitrogen source.</text>
</comment>
<evidence type="ECO:0000313" key="13">
    <source>
        <dbReference type="Proteomes" id="UP000366051"/>
    </source>
</evidence>
<evidence type="ECO:0000256" key="4">
    <source>
        <dbReference type="ARBA" id="ARBA00022741"/>
    </source>
</evidence>
<sequence length="258" mass="28362">MSTGEVTLQLEIEDMEQEIERRCQFICQQVQQARRQGIVVGLSGGIDSAVTAALCQRALGKEKVLALWIGAHSAEEHAQDAKLIAQKLELPLVEINLDEVTSQLVKSIEGPLQKRGLITGGLSTLTIGNTKARERMTVLYAVANELGYLVAGTCNRTEIYLGYETKGGDQLCDFNPLATLVKAQVRAMASYLGIPEKIITKAPSADLWQGQTDEAEMGFTYQEADRYILTGEGPEEVVKKIQHLHKCSEHKRTLPPVI</sequence>
<dbReference type="CDD" id="cd00553">
    <property type="entry name" value="NAD_synthase"/>
    <property type="match status" value="1"/>
</dbReference>
<keyword evidence="4 8" id="KW-0547">Nucleotide-binding</keyword>
<evidence type="ECO:0000256" key="10">
    <source>
        <dbReference type="RuleBase" id="RU003812"/>
    </source>
</evidence>
<dbReference type="Pfam" id="PF02540">
    <property type="entry name" value="NAD_synthase"/>
    <property type="match status" value="1"/>
</dbReference>
<keyword evidence="6 8" id="KW-0460">Magnesium</keyword>
<feature type="binding site" description="in other chain" evidence="8">
    <location>
        <begin position="250"/>
        <end position="251"/>
    </location>
    <ligand>
        <name>deamido-NAD(+)</name>
        <dbReference type="ChEBI" id="CHEBI:58437"/>
        <note>ligand shared between two neighboring subunits</note>
    </ligand>
</feature>
<name>A0A5Q2MXT6_9FIRM</name>
<gene>
    <name evidence="8" type="primary">nadE</name>
    <name evidence="12" type="ORF">FTV88_0502</name>
</gene>
<proteinExistence type="inferred from homology"/>
<comment type="catalytic activity">
    <reaction evidence="8 10">
        <text>deamido-NAD(+) + NH4(+) + ATP = AMP + diphosphate + NAD(+) + H(+)</text>
        <dbReference type="Rhea" id="RHEA:21188"/>
        <dbReference type="ChEBI" id="CHEBI:15378"/>
        <dbReference type="ChEBI" id="CHEBI:28938"/>
        <dbReference type="ChEBI" id="CHEBI:30616"/>
        <dbReference type="ChEBI" id="CHEBI:33019"/>
        <dbReference type="ChEBI" id="CHEBI:57540"/>
        <dbReference type="ChEBI" id="CHEBI:58437"/>
        <dbReference type="ChEBI" id="CHEBI:456215"/>
        <dbReference type="EC" id="6.3.1.5"/>
    </reaction>
</comment>
<keyword evidence="3 8" id="KW-0479">Metal-binding</keyword>
<dbReference type="Gene3D" id="3.40.50.620">
    <property type="entry name" value="HUPs"/>
    <property type="match status" value="1"/>
</dbReference>
<organism evidence="12 13">
    <name type="scientific">Heliorestis convoluta</name>
    <dbReference type="NCBI Taxonomy" id="356322"/>
    <lineage>
        <taxon>Bacteria</taxon>
        <taxon>Bacillati</taxon>
        <taxon>Bacillota</taxon>
        <taxon>Clostridia</taxon>
        <taxon>Eubacteriales</taxon>
        <taxon>Heliobacteriaceae</taxon>
        <taxon>Heliorestis</taxon>
    </lineage>
</organism>
<comment type="pathway">
    <text evidence="8">Cofactor biosynthesis; NAD(+) biosynthesis; NAD(+) from deamido-NAD(+) (ammonia route): step 1/1.</text>
</comment>
<dbReference type="KEGG" id="hcv:FTV88_0502"/>
<dbReference type="AlphaFoldDB" id="A0A5Q2MXT6"/>
<feature type="binding site" evidence="8">
    <location>
        <position position="47"/>
    </location>
    <ligand>
        <name>Mg(2+)</name>
        <dbReference type="ChEBI" id="CHEBI:18420"/>
    </ligand>
</feature>
<evidence type="ECO:0000256" key="2">
    <source>
        <dbReference type="ARBA" id="ARBA00022598"/>
    </source>
</evidence>
<feature type="binding site" evidence="8">
    <location>
        <position position="173"/>
    </location>
    <ligand>
        <name>deamido-NAD(+)</name>
        <dbReference type="ChEBI" id="CHEBI:58437"/>
        <note>ligand shared between two neighboring subunits</note>
    </ligand>
</feature>
<feature type="binding site" evidence="8">
    <location>
        <position position="158"/>
    </location>
    <ligand>
        <name>Mg(2+)</name>
        <dbReference type="ChEBI" id="CHEBI:18420"/>
    </ligand>
</feature>
<dbReference type="GO" id="GO:0005737">
    <property type="term" value="C:cytoplasm"/>
    <property type="evidence" value="ECO:0007669"/>
    <property type="project" value="InterPro"/>
</dbReference>
<keyword evidence="13" id="KW-1185">Reference proteome</keyword>
<dbReference type="InterPro" id="IPR022926">
    <property type="entry name" value="NH(3)-dep_NAD(+)_synth"/>
</dbReference>
<reference evidence="13" key="1">
    <citation type="submission" date="2019-11" db="EMBL/GenBank/DDBJ databases">
        <title>Genome sequence of Heliorestis convoluta strain HH, an alkaliphilic and minimalistic phototrophic bacterium from a soda lake in Egypt.</title>
        <authorList>
            <person name="Dewey E.D."/>
            <person name="Stokes L.M."/>
            <person name="Burchell B.M."/>
            <person name="Shaffer K.N."/>
            <person name="Huntington A.M."/>
            <person name="Baker J.M."/>
            <person name="Nadendla S."/>
            <person name="Giglio M.G."/>
            <person name="Touchman J.W."/>
            <person name="Blankenship R.E."/>
            <person name="Madigan M.T."/>
            <person name="Sattley W.M."/>
        </authorList>
    </citation>
    <scope>NUCLEOTIDE SEQUENCE [LARGE SCALE GENOMIC DNA]</scope>
    <source>
        <strain evidence="13">HH</strain>
    </source>
</reference>